<evidence type="ECO:0000313" key="3">
    <source>
        <dbReference type="Proteomes" id="UP000556611"/>
    </source>
</evidence>
<name>A0ABX1LPJ3_9ACTN</name>
<evidence type="ECO:0000259" key="1">
    <source>
        <dbReference type="PROSITE" id="PS50943"/>
    </source>
</evidence>
<dbReference type="Gene3D" id="1.10.260.40">
    <property type="entry name" value="lambda repressor-like DNA-binding domains"/>
    <property type="match status" value="1"/>
</dbReference>
<dbReference type="InterPro" id="IPR001387">
    <property type="entry name" value="Cro/C1-type_HTH"/>
</dbReference>
<dbReference type="Pfam" id="PF13560">
    <property type="entry name" value="HTH_31"/>
    <property type="match status" value="1"/>
</dbReference>
<sequence length="73" mass="8095">MTEDQEARLKQLGERLRAAREGVDETQSRAAESVGLHRTYISRVENGGENITVGALYRLADHYGVPASRILPD</sequence>
<dbReference type="PROSITE" id="PS50943">
    <property type="entry name" value="HTH_CROC1"/>
    <property type="match status" value="1"/>
</dbReference>
<gene>
    <name evidence="2" type="ORF">HHU10_20630</name>
</gene>
<feature type="domain" description="HTH cro/C1-type" evidence="1">
    <location>
        <begin position="16"/>
        <end position="70"/>
    </location>
</feature>
<comment type="caution">
    <text evidence="2">The sequence shown here is derived from an EMBL/GenBank/DDBJ whole genome shotgun (WGS) entry which is preliminary data.</text>
</comment>
<keyword evidence="3" id="KW-1185">Reference proteome</keyword>
<dbReference type="InterPro" id="IPR010982">
    <property type="entry name" value="Lambda_DNA-bd_dom_sf"/>
</dbReference>
<dbReference type="EMBL" id="JABARZ010000025">
    <property type="protein sequence ID" value="NMD58026.1"/>
    <property type="molecule type" value="Genomic_DNA"/>
</dbReference>
<dbReference type="Proteomes" id="UP000556611">
    <property type="component" value="Unassembled WGS sequence"/>
</dbReference>
<protein>
    <submittedName>
        <fullName evidence="2">Helix-turn-helix transcriptional regulator</fullName>
    </submittedName>
</protein>
<dbReference type="SUPFAM" id="SSF47413">
    <property type="entry name" value="lambda repressor-like DNA-binding domains"/>
    <property type="match status" value="1"/>
</dbReference>
<dbReference type="CDD" id="cd00093">
    <property type="entry name" value="HTH_XRE"/>
    <property type="match status" value="1"/>
</dbReference>
<dbReference type="SMART" id="SM00530">
    <property type="entry name" value="HTH_XRE"/>
    <property type="match status" value="1"/>
</dbReference>
<reference evidence="2 3" key="1">
    <citation type="submission" date="2020-04" db="EMBL/GenBank/DDBJ databases">
        <title>MicrobeNet Type strains.</title>
        <authorList>
            <person name="Nicholson A.C."/>
        </authorList>
    </citation>
    <scope>NUCLEOTIDE SEQUENCE [LARGE SCALE GENOMIC DNA]</scope>
    <source>
        <strain evidence="2 3">ATCC BAA-330</strain>
    </source>
</reference>
<evidence type="ECO:0000313" key="2">
    <source>
        <dbReference type="EMBL" id="NMD58026.1"/>
    </source>
</evidence>
<dbReference type="RefSeq" id="WP_191834262.1">
    <property type="nucleotide sequence ID" value="NZ_JABARZ010000025.1"/>
</dbReference>
<accession>A0ABX1LPJ3</accession>
<organism evidence="2 3">
    <name type="scientific">Tsukamurella columbiensis</name>
    <dbReference type="NCBI Taxonomy" id="128509"/>
    <lineage>
        <taxon>Bacteria</taxon>
        <taxon>Bacillati</taxon>
        <taxon>Actinomycetota</taxon>
        <taxon>Actinomycetes</taxon>
        <taxon>Mycobacteriales</taxon>
        <taxon>Tsukamurellaceae</taxon>
        <taxon>Tsukamurella</taxon>
    </lineage>
</organism>
<proteinExistence type="predicted"/>